<dbReference type="KEGG" id="dda:Dd703_3058"/>
<evidence type="ECO:0000313" key="2">
    <source>
        <dbReference type="EMBL" id="ACS86829.1"/>
    </source>
</evidence>
<dbReference type="Proteomes" id="UP000002734">
    <property type="component" value="Chromosome"/>
</dbReference>
<dbReference type="RefSeq" id="WP_015854730.1">
    <property type="nucleotide sequence ID" value="NC_012880.1"/>
</dbReference>
<dbReference type="AlphaFoldDB" id="C6CCI6"/>
<feature type="domain" description="MbtH-like" evidence="1">
    <location>
        <begin position="2"/>
        <end position="48"/>
    </location>
</feature>
<keyword evidence="3" id="KW-1185">Reference proteome</keyword>
<gene>
    <name evidence="2" type="ordered locus">Dd703_3058</name>
</gene>
<dbReference type="STRING" id="579405.Dd703_3058"/>
<dbReference type="InterPro" id="IPR038020">
    <property type="entry name" value="MbtH-like_sf"/>
</dbReference>
<accession>C6CCI6</accession>
<evidence type="ECO:0000313" key="3">
    <source>
        <dbReference type="Proteomes" id="UP000002734"/>
    </source>
</evidence>
<dbReference type="Gene3D" id="3.90.820.10">
    <property type="entry name" value="Structural Genomics, Unknown Function 30-nov-00 1gh9 Mol_id"/>
    <property type="match status" value="1"/>
</dbReference>
<proteinExistence type="predicted"/>
<reference evidence="2" key="1">
    <citation type="submission" date="2009-06" db="EMBL/GenBank/DDBJ databases">
        <title>Complete sequence of Dickeya dadantii Ech703.</title>
        <authorList>
            <consortium name="US DOE Joint Genome Institute"/>
            <person name="Lucas S."/>
            <person name="Copeland A."/>
            <person name="Lapidus A."/>
            <person name="Glavina del Rio T."/>
            <person name="Dalin E."/>
            <person name="Tice H."/>
            <person name="Bruce D."/>
            <person name="Goodwin L."/>
            <person name="Pitluck S."/>
            <person name="Chertkov O."/>
            <person name="Brettin T."/>
            <person name="Detter J.C."/>
            <person name="Han C."/>
            <person name="Larimer F."/>
            <person name="Land M."/>
            <person name="Hauser L."/>
            <person name="Kyrpides N."/>
            <person name="Mikhailova N."/>
            <person name="Balakrishnan V."/>
            <person name="Glasner J."/>
            <person name="Perna N.T."/>
        </authorList>
    </citation>
    <scope>NUCLEOTIDE SEQUENCE [LARGE SCALE GENOMIC DNA]</scope>
    <source>
        <strain evidence="2">Ech703</strain>
    </source>
</reference>
<dbReference type="HOGENOM" id="CLU_181321_0_2_6"/>
<dbReference type="EMBL" id="CP001654">
    <property type="protein sequence ID" value="ACS86829.1"/>
    <property type="molecule type" value="Genomic_DNA"/>
</dbReference>
<dbReference type="SUPFAM" id="SSF160582">
    <property type="entry name" value="MbtH-like"/>
    <property type="match status" value="1"/>
</dbReference>
<dbReference type="GO" id="GO:0005829">
    <property type="term" value="C:cytosol"/>
    <property type="evidence" value="ECO:0007669"/>
    <property type="project" value="TreeGrafter"/>
</dbReference>
<evidence type="ECO:0000259" key="1">
    <source>
        <dbReference type="SMART" id="SM00923"/>
    </source>
</evidence>
<dbReference type="PANTHER" id="PTHR38444">
    <property type="entry name" value="ENTEROBACTIN BIOSYNTHESIS PROTEIN YBDZ"/>
    <property type="match status" value="1"/>
</dbReference>
<dbReference type="eggNOG" id="COG3251">
    <property type="taxonomic scope" value="Bacteria"/>
</dbReference>
<dbReference type="PANTHER" id="PTHR38444:SF1">
    <property type="entry name" value="ENTEROBACTIN BIOSYNTHESIS PROTEIN YBDZ"/>
    <property type="match status" value="1"/>
</dbReference>
<dbReference type="InterPro" id="IPR037407">
    <property type="entry name" value="MLP_fam"/>
</dbReference>
<protein>
    <submittedName>
        <fullName evidence="2">MbtH domain protein</fullName>
    </submittedName>
</protein>
<dbReference type="SMART" id="SM00923">
    <property type="entry name" value="MbtH"/>
    <property type="match status" value="1"/>
</dbReference>
<dbReference type="Pfam" id="PF03621">
    <property type="entry name" value="MbtH"/>
    <property type="match status" value="1"/>
</dbReference>
<dbReference type="InterPro" id="IPR005153">
    <property type="entry name" value="MbtH-like_dom"/>
</dbReference>
<sequence>MDDQLTFKVVINHEEQYSIWPAHLPLPAKWEETGVIDSKEKCLAYIEQVWTDMRPLSLRKHMDETLGD</sequence>
<organism evidence="2 3">
    <name type="scientific">Musicola paradisiaca (strain Ech703)</name>
    <name type="common">Dickeya paradisiaca</name>
    <name type="synonym">Dickeya dadantii</name>
    <dbReference type="NCBI Taxonomy" id="579405"/>
    <lineage>
        <taxon>Bacteria</taxon>
        <taxon>Pseudomonadati</taxon>
        <taxon>Pseudomonadota</taxon>
        <taxon>Gammaproteobacteria</taxon>
        <taxon>Enterobacterales</taxon>
        <taxon>Pectobacteriaceae</taxon>
        <taxon>Musicola</taxon>
    </lineage>
</organism>
<name>C6CCI6_MUSP7</name>
<dbReference type="GO" id="GO:0019290">
    <property type="term" value="P:siderophore biosynthetic process"/>
    <property type="evidence" value="ECO:0007669"/>
    <property type="project" value="TreeGrafter"/>
</dbReference>